<reference evidence="4" key="1">
    <citation type="submission" date="2018-06" db="EMBL/GenBank/DDBJ databases">
        <title>Genome assembly of Danube salmon.</title>
        <authorList>
            <person name="Macqueen D.J."/>
            <person name="Gundappa M.K."/>
        </authorList>
    </citation>
    <scope>NUCLEOTIDE SEQUENCE [LARGE SCALE GENOMIC DNA]</scope>
</reference>
<dbReference type="Pfam" id="PF09292">
    <property type="entry name" value="Neil1-DNA_bind"/>
    <property type="match status" value="1"/>
</dbReference>
<feature type="domain" description="Endonuclease VIII-like 1 DNA binding" evidence="2">
    <location>
        <begin position="2"/>
        <end position="40"/>
    </location>
</feature>
<dbReference type="STRING" id="62062.ENSHHUP00000015544"/>
<dbReference type="AlphaFoldDB" id="A0A4W5KWK9"/>
<proteinExistence type="predicted"/>
<sequence>MDYSEFKSWLQCYCVDGMKSVRDHNGRTMWFKGDPGPMTPKDAISPKAKMTVKKEDDHGYTGGEKVKKARSESTMKPKYIKKTVTKEKEVPQRRAGSRKCTRLSTETSAAAPQTWRGTRNRARQ</sequence>
<dbReference type="Proteomes" id="UP000314982">
    <property type="component" value="Unassembled WGS sequence"/>
</dbReference>
<feature type="compositionally biased region" description="Polar residues" evidence="1">
    <location>
        <begin position="102"/>
        <end position="117"/>
    </location>
</feature>
<dbReference type="SUPFAM" id="SSF57716">
    <property type="entry name" value="Glucocorticoid receptor-like (DNA-binding domain)"/>
    <property type="match status" value="1"/>
</dbReference>
<reference evidence="3" key="2">
    <citation type="submission" date="2025-08" db="UniProtKB">
        <authorList>
            <consortium name="Ensembl"/>
        </authorList>
    </citation>
    <scope>IDENTIFICATION</scope>
</reference>
<keyword evidence="4" id="KW-1185">Reference proteome</keyword>
<protein>
    <recommendedName>
        <fullName evidence="2">Endonuclease VIII-like 1 DNA binding domain-containing protein</fullName>
    </recommendedName>
</protein>
<accession>A0A4W5KWK9</accession>
<evidence type="ECO:0000313" key="3">
    <source>
        <dbReference type="Ensembl" id="ENSHHUP00000015544.1"/>
    </source>
</evidence>
<reference evidence="3" key="3">
    <citation type="submission" date="2025-09" db="UniProtKB">
        <authorList>
            <consortium name="Ensembl"/>
        </authorList>
    </citation>
    <scope>IDENTIFICATION</scope>
</reference>
<organism evidence="3 4">
    <name type="scientific">Hucho hucho</name>
    <name type="common">huchen</name>
    <dbReference type="NCBI Taxonomy" id="62062"/>
    <lineage>
        <taxon>Eukaryota</taxon>
        <taxon>Metazoa</taxon>
        <taxon>Chordata</taxon>
        <taxon>Craniata</taxon>
        <taxon>Vertebrata</taxon>
        <taxon>Euteleostomi</taxon>
        <taxon>Actinopterygii</taxon>
        <taxon>Neopterygii</taxon>
        <taxon>Teleostei</taxon>
        <taxon>Protacanthopterygii</taxon>
        <taxon>Salmoniformes</taxon>
        <taxon>Salmonidae</taxon>
        <taxon>Salmoninae</taxon>
        <taxon>Hucho</taxon>
    </lineage>
</organism>
<evidence type="ECO:0000313" key="4">
    <source>
        <dbReference type="Proteomes" id="UP000314982"/>
    </source>
</evidence>
<feature type="region of interest" description="Disordered" evidence="1">
    <location>
        <begin position="49"/>
        <end position="124"/>
    </location>
</feature>
<evidence type="ECO:0000256" key="1">
    <source>
        <dbReference type="SAM" id="MobiDB-lite"/>
    </source>
</evidence>
<dbReference type="InterPro" id="IPR015371">
    <property type="entry name" value="Endonuclease-VIII_DNA-bd"/>
</dbReference>
<dbReference type="GeneTree" id="ENSGT00970000197085"/>
<evidence type="ECO:0000259" key="2">
    <source>
        <dbReference type="Pfam" id="PF09292"/>
    </source>
</evidence>
<feature type="compositionally biased region" description="Basic and acidic residues" evidence="1">
    <location>
        <begin position="52"/>
        <end position="75"/>
    </location>
</feature>
<dbReference type="Ensembl" id="ENSHHUT00000016095.1">
    <property type="protein sequence ID" value="ENSHHUP00000015544.1"/>
    <property type="gene ID" value="ENSHHUG00000009682.1"/>
</dbReference>
<dbReference type="Gene3D" id="1.10.8.50">
    <property type="match status" value="1"/>
</dbReference>
<name>A0A4W5KWK9_9TELE</name>